<evidence type="ECO:0000259" key="13">
    <source>
        <dbReference type="PROSITE" id="PS50885"/>
    </source>
</evidence>
<accession>A0ABT4CJS0</accession>
<feature type="domain" description="HAMP" evidence="13">
    <location>
        <begin position="191"/>
        <end position="243"/>
    </location>
</feature>
<dbReference type="CDD" id="cd00075">
    <property type="entry name" value="HATPase"/>
    <property type="match status" value="1"/>
</dbReference>
<dbReference type="Pfam" id="PF00512">
    <property type="entry name" value="HisKA"/>
    <property type="match status" value="1"/>
</dbReference>
<name>A0ABT4CJS0_9CLOT</name>
<proteinExistence type="predicted"/>
<dbReference type="Pfam" id="PF02518">
    <property type="entry name" value="HATPase_c"/>
    <property type="match status" value="1"/>
</dbReference>
<dbReference type="Proteomes" id="UP001079657">
    <property type="component" value="Unassembled WGS sequence"/>
</dbReference>
<dbReference type="SUPFAM" id="SSF47384">
    <property type="entry name" value="Homodimeric domain of signal transducing histidine kinase"/>
    <property type="match status" value="1"/>
</dbReference>
<dbReference type="Gene3D" id="1.10.287.130">
    <property type="match status" value="1"/>
</dbReference>
<dbReference type="EC" id="2.7.13.3" evidence="3"/>
<dbReference type="GO" id="GO:0016301">
    <property type="term" value="F:kinase activity"/>
    <property type="evidence" value="ECO:0007669"/>
    <property type="project" value="UniProtKB-KW"/>
</dbReference>
<keyword evidence="4" id="KW-0597">Phosphoprotein</keyword>
<dbReference type="InterPro" id="IPR036097">
    <property type="entry name" value="HisK_dim/P_sf"/>
</dbReference>
<evidence type="ECO:0000256" key="4">
    <source>
        <dbReference type="ARBA" id="ARBA00022553"/>
    </source>
</evidence>
<organism evidence="14 15">
    <name type="scientific">Clostridium ganghwense</name>
    <dbReference type="NCBI Taxonomy" id="312089"/>
    <lineage>
        <taxon>Bacteria</taxon>
        <taxon>Bacillati</taxon>
        <taxon>Bacillota</taxon>
        <taxon>Clostridia</taxon>
        <taxon>Eubacteriales</taxon>
        <taxon>Clostridiaceae</taxon>
        <taxon>Clostridium</taxon>
    </lineage>
</organism>
<evidence type="ECO:0000256" key="1">
    <source>
        <dbReference type="ARBA" id="ARBA00000085"/>
    </source>
</evidence>
<dbReference type="CDD" id="cd06225">
    <property type="entry name" value="HAMP"/>
    <property type="match status" value="1"/>
</dbReference>
<gene>
    <name evidence="14" type="ORF">OXH55_01365</name>
</gene>
<evidence type="ECO:0000259" key="12">
    <source>
        <dbReference type="PROSITE" id="PS50109"/>
    </source>
</evidence>
<dbReference type="InterPro" id="IPR003660">
    <property type="entry name" value="HAMP_dom"/>
</dbReference>
<dbReference type="PRINTS" id="PR00344">
    <property type="entry name" value="BCTRLSENSOR"/>
</dbReference>
<dbReference type="RefSeq" id="WP_268047610.1">
    <property type="nucleotide sequence ID" value="NZ_JAPQES010000001.1"/>
</dbReference>
<dbReference type="Gene3D" id="3.30.565.10">
    <property type="entry name" value="Histidine kinase-like ATPase, C-terminal domain"/>
    <property type="match status" value="1"/>
</dbReference>
<keyword evidence="15" id="KW-1185">Reference proteome</keyword>
<protein>
    <recommendedName>
        <fullName evidence="3">histidine kinase</fullName>
        <ecNumber evidence="3">2.7.13.3</ecNumber>
    </recommendedName>
</protein>
<dbReference type="SUPFAM" id="SSF158472">
    <property type="entry name" value="HAMP domain-like"/>
    <property type="match status" value="1"/>
</dbReference>
<keyword evidence="10 11" id="KW-0472">Membrane</keyword>
<dbReference type="InterPro" id="IPR050398">
    <property type="entry name" value="HssS/ArlS-like"/>
</dbReference>
<evidence type="ECO:0000256" key="5">
    <source>
        <dbReference type="ARBA" id="ARBA00022679"/>
    </source>
</evidence>
<dbReference type="CDD" id="cd00082">
    <property type="entry name" value="HisKA"/>
    <property type="match status" value="1"/>
</dbReference>
<evidence type="ECO:0000256" key="10">
    <source>
        <dbReference type="ARBA" id="ARBA00023136"/>
    </source>
</evidence>
<keyword evidence="8 11" id="KW-1133">Transmembrane helix</keyword>
<keyword evidence="6 11" id="KW-0812">Transmembrane</keyword>
<dbReference type="SUPFAM" id="SSF55874">
    <property type="entry name" value="ATPase domain of HSP90 chaperone/DNA topoisomerase II/histidine kinase"/>
    <property type="match status" value="1"/>
</dbReference>
<dbReference type="SMART" id="SM00387">
    <property type="entry name" value="HATPase_c"/>
    <property type="match status" value="1"/>
</dbReference>
<evidence type="ECO:0000256" key="2">
    <source>
        <dbReference type="ARBA" id="ARBA00004141"/>
    </source>
</evidence>
<evidence type="ECO:0000256" key="9">
    <source>
        <dbReference type="ARBA" id="ARBA00023012"/>
    </source>
</evidence>
<dbReference type="InterPro" id="IPR003594">
    <property type="entry name" value="HATPase_dom"/>
</dbReference>
<dbReference type="InterPro" id="IPR036890">
    <property type="entry name" value="HATPase_C_sf"/>
</dbReference>
<dbReference type="PANTHER" id="PTHR45528:SF10">
    <property type="entry name" value="METHYL-ACCEPTING CHEMOTAXIS PROTEIN"/>
    <property type="match status" value="1"/>
</dbReference>
<feature type="domain" description="Histidine kinase" evidence="12">
    <location>
        <begin position="258"/>
        <end position="469"/>
    </location>
</feature>
<sequence length="470" mass="53997">MQIGIKKKIMIMNIVVLIPAILLIGLVTMNSLYDKVIHSSINMLKQESYNGQAYVMNYLKRGENSNEEMVLENMSQFIATYLSNYSKLRVQIYNNDGLIGDSKEYPYFNKDKDVESAVSGTKGYIIKKVQGKRYVFFSSPIYFNNKTLGCIRYIYSIDNELKIVWNTVGIMGLVSTLAIIISIFLSNIFANKIVSPVLKLKNASEQVANGEFSKVIEVDSEDEISQLASSFNTMSQNVSKYIFKLKDEKQKQKIFLDNITHEFKTPLTSIMGYSDLITKVRKTEDLDKCSYYIKKEGKRLLLLVEELLEVSRLSRNEFKINKQKTNIKKIIEESLSTLQLRLDKYNIKVHKKIYDNELFIDGNKTEQVMLNIIDNAIKYAECNNIFINMNSEKDKLLISIKDDGKGIPLKDLEKVFQPFFTVNRKLQKQLGGVGLGLHICKEIMRKQDGDILIKVKDGTEIVLVFKMLQL</sequence>
<keyword evidence="7 14" id="KW-0418">Kinase</keyword>
<evidence type="ECO:0000256" key="11">
    <source>
        <dbReference type="SAM" id="Phobius"/>
    </source>
</evidence>
<dbReference type="PROSITE" id="PS50885">
    <property type="entry name" value="HAMP"/>
    <property type="match status" value="1"/>
</dbReference>
<evidence type="ECO:0000256" key="3">
    <source>
        <dbReference type="ARBA" id="ARBA00012438"/>
    </source>
</evidence>
<comment type="subcellular location">
    <subcellularLocation>
        <location evidence="2">Membrane</location>
        <topology evidence="2">Multi-pass membrane protein</topology>
    </subcellularLocation>
</comment>
<dbReference type="EMBL" id="JAPQES010000001">
    <property type="protein sequence ID" value="MCY6369293.1"/>
    <property type="molecule type" value="Genomic_DNA"/>
</dbReference>
<comment type="catalytic activity">
    <reaction evidence="1">
        <text>ATP + protein L-histidine = ADP + protein N-phospho-L-histidine.</text>
        <dbReference type="EC" id="2.7.13.3"/>
    </reaction>
</comment>
<reference evidence="14" key="1">
    <citation type="submission" date="2022-12" db="EMBL/GenBank/DDBJ databases">
        <authorList>
            <person name="Wang J."/>
        </authorList>
    </citation>
    <scope>NUCLEOTIDE SEQUENCE</scope>
    <source>
        <strain evidence="14">HY-42-06</strain>
    </source>
</reference>
<feature type="transmembrane region" description="Helical" evidence="11">
    <location>
        <begin position="163"/>
        <end position="190"/>
    </location>
</feature>
<dbReference type="SMART" id="SM00388">
    <property type="entry name" value="HisKA"/>
    <property type="match status" value="1"/>
</dbReference>
<evidence type="ECO:0000256" key="7">
    <source>
        <dbReference type="ARBA" id="ARBA00022777"/>
    </source>
</evidence>
<dbReference type="SMART" id="SM00304">
    <property type="entry name" value="HAMP"/>
    <property type="match status" value="1"/>
</dbReference>
<dbReference type="InterPro" id="IPR004358">
    <property type="entry name" value="Sig_transdc_His_kin-like_C"/>
</dbReference>
<dbReference type="Gene3D" id="6.10.340.10">
    <property type="match status" value="1"/>
</dbReference>
<evidence type="ECO:0000256" key="8">
    <source>
        <dbReference type="ARBA" id="ARBA00022989"/>
    </source>
</evidence>
<comment type="caution">
    <text evidence="14">The sequence shown here is derived from an EMBL/GenBank/DDBJ whole genome shotgun (WGS) entry which is preliminary data.</text>
</comment>
<keyword evidence="9" id="KW-0902">Two-component regulatory system</keyword>
<evidence type="ECO:0000256" key="6">
    <source>
        <dbReference type="ARBA" id="ARBA00022692"/>
    </source>
</evidence>
<dbReference type="InterPro" id="IPR005467">
    <property type="entry name" value="His_kinase_dom"/>
</dbReference>
<dbReference type="PANTHER" id="PTHR45528">
    <property type="entry name" value="SENSOR HISTIDINE KINASE CPXA"/>
    <property type="match status" value="1"/>
</dbReference>
<evidence type="ECO:0000313" key="14">
    <source>
        <dbReference type="EMBL" id="MCY6369293.1"/>
    </source>
</evidence>
<feature type="transmembrane region" description="Helical" evidence="11">
    <location>
        <begin position="12"/>
        <end position="33"/>
    </location>
</feature>
<keyword evidence="5" id="KW-0808">Transferase</keyword>
<dbReference type="InterPro" id="IPR003661">
    <property type="entry name" value="HisK_dim/P_dom"/>
</dbReference>
<dbReference type="PROSITE" id="PS50109">
    <property type="entry name" value="HIS_KIN"/>
    <property type="match status" value="1"/>
</dbReference>
<dbReference type="Pfam" id="PF00672">
    <property type="entry name" value="HAMP"/>
    <property type="match status" value="1"/>
</dbReference>
<evidence type="ECO:0000313" key="15">
    <source>
        <dbReference type="Proteomes" id="UP001079657"/>
    </source>
</evidence>